<dbReference type="SMART" id="SM00181">
    <property type="entry name" value="EGF"/>
    <property type="match status" value="1"/>
</dbReference>
<evidence type="ECO:0000256" key="2">
    <source>
        <dbReference type="SAM" id="MobiDB-lite"/>
    </source>
</evidence>
<feature type="disulfide bond" evidence="1">
    <location>
        <begin position="52"/>
        <end position="62"/>
    </location>
</feature>
<dbReference type="PROSITE" id="PS50026">
    <property type="entry name" value="EGF_3"/>
    <property type="match status" value="1"/>
</dbReference>
<protein>
    <submittedName>
        <fullName evidence="6">EGF-like domain-containing protein</fullName>
    </submittedName>
</protein>
<evidence type="ECO:0000259" key="4">
    <source>
        <dbReference type="PROSITE" id="PS50026"/>
    </source>
</evidence>
<organism evidence="5 6">
    <name type="scientific">Steinernema glaseri</name>
    <dbReference type="NCBI Taxonomy" id="37863"/>
    <lineage>
        <taxon>Eukaryota</taxon>
        <taxon>Metazoa</taxon>
        <taxon>Ecdysozoa</taxon>
        <taxon>Nematoda</taxon>
        <taxon>Chromadorea</taxon>
        <taxon>Rhabditida</taxon>
        <taxon>Tylenchina</taxon>
        <taxon>Panagrolaimomorpha</taxon>
        <taxon>Strongyloidoidea</taxon>
        <taxon>Steinernematidae</taxon>
        <taxon>Steinernema</taxon>
    </lineage>
</organism>
<accession>A0A1I7YQG3</accession>
<name>A0A1I7YQG3_9BILA</name>
<evidence type="ECO:0000313" key="6">
    <source>
        <dbReference type="WBParaSite" id="L893_g1867.t1"/>
    </source>
</evidence>
<feature type="transmembrane region" description="Helical" evidence="3">
    <location>
        <begin position="103"/>
        <end position="125"/>
    </location>
</feature>
<keyword evidence="5" id="KW-1185">Reference proteome</keyword>
<sequence>MEGINRKGTRYVATRFPLVSGSKEEGGQREHCQFVFKYSLGMASESIVLVDCVVPCENGGMCLKVSGIRTCWCPKGFSGAFCQWRDDFLCERETNNLLWIGFYVQWIGVAAWSLYVIALTINLLYRCLSGTRKNKKETPKDQAEQPPVQISEPFNEQTLGNAPVLQ</sequence>
<dbReference type="Gene3D" id="2.10.25.10">
    <property type="entry name" value="Laminin"/>
    <property type="match status" value="1"/>
</dbReference>
<keyword evidence="1" id="KW-1015">Disulfide bond</keyword>
<evidence type="ECO:0000256" key="1">
    <source>
        <dbReference type="PROSITE-ProRule" id="PRU00076"/>
    </source>
</evidence>
<keyword evidence="1" id="KW-0245">EGF-like domain</keyword>
<dbReference type="SUPFAM" id="SSF57196">
    <property type="entry name" value="EGF/Laminin"/>
    <property type="match status" value="1"/>
</dbReference>
<reference evidence="6" key="1">
    <citation type="submission" date="2016-11" db="UniProtKB">
        <authorList>
            <consortium name="WormBaseParasite"/>
        </authorList>
    </citation>
    <scope>IDENTIFICATION</scope>
</reference>
<evidence type="ECO:0000256" key="3">
    <source>
        <dbReference type="SAM" id="Phobius"/>
    </source>
</evidence>
<feature type="domain" description="EGF-like" evidence="4">
    <location>
        <begin position="48"/>
        <end position="83"/>
    </location>
</feature>
<dbReference type="PROSITE" id="PS00022">
    <property type="entry name" value="EGF_1"/>
    <property type="match status" value="1"/>
</dbReference>
<feature type="region of interest" description="Disordered" evidence="2">
    <location>
        <begin position="134"/>
        <end position="166"/>
    </location>
</feature>
<dbReference type="InterPro" id="IPR000742">
    <property type="entry name" value="EGF"/>
</dbReference>
<comment type="caution">
    <text evidence="1">Lacks conserved residue(s) required for the propagation of feature annotation.</text>
</comment>
<dbReference type="Proteomes" id="UP000095287">
    <property type="component" value="Unplaced"/>
</dbReference>
<evidence type="ECO:0000313" key="5">
    <source>
        <dbReference type="Proteomes" id="UP000095287"/>
    </source>
</evidence>
<proteinExistence type="predicted"/>
<keyword evidence="3" id="KW-1133">Transmembrane helix</keyword>
<keyword evidence="3" id="KW-0472">Membrane</keyword>
<feature type="disulfide bond" evidence="1">
    <location>
        <begin position="73"/>
        <end position="82"/>
    </location>
</feature>
<dbReference type="PROSITE" id="PS01186">
    <property type="entry name" value="EGF_2"/>
    <property type="match status" value="1"/>
</dbReference>
<dbReference type="AlphaFoldDB" id="A0A1I7YQG3"/>
<dbReference type="WBParaSite" id="L893_g1867.t1">
    <property type="protein sequence ID" value="L893_g1867.t1"/>
    <property type="gene ID" value="L893_g1867"/>
</dbReference>
<keyword evidence="3" id="KW-0812">Transmembrane</keyword>